<dbReference type="Proteomes" id="UP000015388">
    <property type="component" value="Chromosome"/>
</dbReference>
<feature type="region of interest" description="Disordered" evidence="17">
    <location>
        <begin position="465"/>
        <end position="485"/>
    </location>
</feature>
<keyword evidence="12" id="KW-0067">ATP-binding</keyword>
<evidence type="ECO:0000256" key="11">
    <source>
        <dbReference type="ARBA" id="ARBA00022777"/>
    </source>
</evidence>
<comment type="catalytic activity">
    <reaction evidence="16">
        <text>L-tyrosyl-[protein] + ATP = O-phospho-L-tyrosyl-[protein] + ADP + H(+)</text>
        <dbReference type="Rhea" id="RHEA:10596"/>
        <dbReference type="Rhea" id="RHEA-COMP:10136"/>
        <dbReference type="Rhea" id="RHEA-COMP:20101"/>
        <dbReference type="ChEBI" id="CHEBI:15378"/>
        <dbReference type="ChEBI" id="CHEBI:30616"/>
        <dbReference type="ChEBI" id="CHEBI:46858"/>
        <dbReference type="ChEBI" id="CHEBI:61978"/>
        <dbReference type="ChEBI" id="CHEBI:456216"/>
        <dbReference type="EC" id="2.7.10.2"/>
    </reaction>
</comment>
<dbReference type="Gene3D" id="3.40.50.300">
    <property type="entry name" value="P-loop containing nucleotide triphosphate hydrolases"/>
    <property type="match status" value="1"/>
</dbReference>
<dbReference type="EMBL" id="CP003924">
    <property type="protein sequence ID" value="AGS35345.1"/>
    <property type="molecule type" value="Genomic_DNA"/>
</dbReference>
<dbReference type="EC" id="2.7.10.2" evidence="5"/>
<proteinExistence type="inferred from homology"/>
<evidence type="ECO:0000256" key="12">
    <source>
        <dbReference type="ARBA" id="ARBA00022840"/>
    </source>
</evidence>
<organism evidence="21 22">
    <name type="scientific">Corynebacterium maris DSM 45190</name>
    <dbReference type="NCBI Taxonomy" id="1224163"/>
    <lineage>
        <taxon>Bacteria</taxon>
        <taxon>Bacillati</taxon>
        <taxon>Actinomycetota</taxon>
        <taxon>Actinomycetes</taxon>
        <taxon>Mycobacteriales</taxon>
        <taxon>Corynebacteriaceae</taxon>
        <taxon>Corynebacterium</taxon>
    </lineage>
</organism>
<name>S5T3W9_9CORY</name>
<dbReference type="InterPro" id="IPR027417">
    <property type="entry name" value="P-loop_NTPase"/>
</dbReference>
<evidence type="ECO:0000256" key="10">
    <source>
        <dbReference type="ARBA" id="ARBA00022741"/>
    </source>
</evidence>
<evidence type="ECO:0000256" key="17">
    <source>
        <dbReference type="SAM" id="MobiDB-lite"/>
    </source>
</evidence>
<dbReference type="AlphaFoldDB" id="S5T3W9"/>
<evidence type="ECO:0000256" key="1">
    <source>
        <dbReference type="ARBA" id="ARBA00004429"/>
    </source>
</evidence>
<feature type="domain" description="Polysaccharide chain length determinant N-terminal" evidence="19">
    <location>
        <begin position="7"/>
        <end position="87"/>
    </location>
</feature>
<dbReference type="GO" id="GO:0004713">
    <property type="term" value="F:protein tyrosine kinase activity"/>
    <property type="evidence" value="ECO:0007669"/>
    <property type="project" value="UniProtKB-KW"/>
</dbReference>
<evidence type="ECO:0000256" key="2">
    <source>
        <dbReference type="ARBA" id="ARBA00006683"/>
    </source>
</evidence>
<keyword evidence="11 21" id="KW-0418">Kinase</keyword>
<dbReference type="InterPro" id="IPR050445">
    <property type="entry name" value="Bact_polysacc_biosynth/exp"/>
</dbReference>
<dbReference type="InterPro" id="IPR025669">
    <property type="entry name" value="AAA_dom"/>
</dbReference>
<dbReference type="RefSeq" id="WP_020935278.1">
    <property type="nucleotide sequence ID" value="NC_021915.1"/>
</dbReference>
<reference evidence="21 22" key="1">
    <citation type="submission" date="2012-11" db="EMBL/GenBank/DDBJ databases">
        <title>The complete genome sequence of Corynebacterium maris Coryn-1 (=DSM 45190).</title>
        <authorList>
            <person name="Schaffert L."/>
            <person name="Albersmeier A."/>
            <person name="Kalinowski J."/>
            <person name="Ruckert C."/>
        </authorList>
    </citation>
    <scope>NUCLEOTIDE SEQUENCE [LARGE SCALE GENOMIC DNA]</scope>
    <source>
        <strain evidence="22">Coryn-1</strain>
    </source>
</reference>
<dbReference type="Pfam" id="PF02706">
    <property type="entry name" value="Wzz"/>
    <property type="match status" value="1"/>
</dbReference>
<dbReference type="GO" id="GO:0005524">
    <property type="term" value="F:ATP binding"/>
    <property type="evidence" value="ECO:0007669"/>
    <property type="project" value="UniProtKB-KW"/>
</dbReference>
<dbReference type="SUPFAM" id="SSF52540">
    <property type="entry name" value="P-loop containing nucleoside triphosphate hydrolases"/>
    <property type="match status" value="1"/>
</dbReference>
<dbReference type="PANTHER" id="PTHR32309">
    <property type="entry name" value="TYROSINE-PROTEIN KINASE"/>
    <property type="match status" value="1"/>
</dbReference>
<evidence type="ECO:0000256" key="9">
    <source>
        <dbReference type="ARBA" id="ARBA00022692"/>
    </source>
</evidence>
<keyword evidence="10" id="KW-0547">Nucleotide-binding</keyword>
<evidence type="ECO:0000256" key="13">
    <source>
        <dbReference type="ARBA" id="ARBA00022989"/>
    </source>
</evidence>
<feature type="transmembrane region" description="Helical" evidence="18">
    <location>
        <begin position="176"/>
        <end position="195"/>
    </location>
</feature>
<keyword evidence="7" id="KW-0997">Cell inner membrane</keyword>
<evidence type="ECO:0000256" key="5">
    <source>
        <dbReference type="ARBA" id="ARBA00011903"/>
    </source>
</evidence>
<keyword evidence="6" id="KW-1003">Cell membrane</keyword>
<keyword evidence="13 18" id="KW-1133">Transmembrane helix</keyword>
<comment type="similarity">
    <text evidence="4">Belongs to the etk/wzc family.</text>
</comment>
<keyword evidence="22" id="KW-1185">Reference proteome</keyword>
<evidence type="ECO:0000256" key="7">
    <source>
        <dbReference type="ARBA" id="ARBA00022519"/>
    </source>
</evidence>
<keyword evidence="9 18" id="KW-0812">Transmembrane</keyword>
<evidence type="ECO:0000313" key="21">
    <source>
        <dbReference type="EMBL" id="AGS35345.1"/>
    </source>
</evidence>
<dbReference type="OrthoDB" id="9812433at2"/>
<dbReference type="GO" id="GO:0005886">
    <property type="term" value="C:plasma membrane"/>
    <property type="evidence" value="ECO:0007669"/>
    <property type="project" value="UniProtKB-SubCell"/>
</dbReference>
<evidence type="ECO:0000256" key="18">
    <source>
        <dbReference type="SAM" id="Phobius"/>
    </source>
</evidence>
<evidence type="ECO:0000259" key="19">
    <source>
        <dbReference type="Pfam" id="PF02706"/>
    </source>
</evidence>
<evidence type="ECO:0000259" key="20">
    <source>
        <dbReference type="Pfam" id="PF13614"/>
    </source>
</evidence>
<dbReference type="HOGENOM" id="CLU_009912_4_1_11"/>
<protein>
    <recommendedName>
        <fullName evidence="5">non-specific protein-tyrosine kinase</fullName>
        <ecNumber evidence="5">2.7.10.2</ecNumber>
    </recommendedName>
</protein>
<evidence type="ECO:0000256" key="16">
    <source>
        <dbReference type="ARBA" id="ARBA00051245"/>
    </source>
</evidence>
<dbReference type="eggNOG" id="COG0489">
    <property type="taxonomic scope" value="Bacteria"/>
</dbReference>
<dbReference type="PATRIC" id="fig|1224163.3.peg.1883"/>
<comment type="subcellular location">
    <subcellularLocation>
        <location evidence="1">Cell inner membrane</location>
        <topology evidence="1">Multi-pass membrane protein</topology>
    </subcellularLocation>
</comment>
<comment type="similarity">
    <text evidence="3">Belongs to the CpsD/CapB family.</text>
</comment>
<evidence type="ECO:0000256" key="4">
    <source>
        <dbReference type="ARBA" id="ARBA00008883"/>
    </source>
</evidence>
<comment type="similarity">
    <text evidence="2">Belongs to the CpsC/CapA family.</text>
</comment>
<dbReference type="KEGG" id="cmd:B841_09360"/>
<keyword evidence="14 18" id="KW-0472">Membrane</keyword>
<dbReference type="STRING" id="1224163.B841_09360"/>
<evidence type="ECO:0000256" key="6">
    <source>
        <dbReference type="ARBA" id="ARBA00022475"/>
    </source>
</evidence>
<dbReference type="PANTHER" id="PTHR32309:SF13">
    <property type="entry name" value="FERRIC ENTEROBACTIN TRANSPORT PROTEIN FEPE"/>
    <property type="match status" value="1"/>
</dbReference>
<evidence type="ECO:0000256" key="15">
    <source>
        <dbReference type="ARBA" id="ARBA00023137"/>
    </source>
</evidence>
<dbReference type="InterPro" id="IPR003856">
    <property type="entry name" value="LPS_length_determ_N"/>
</dbReference>
<keyword evidence="15 21" id="KW-0829">Tyrosine-protein kinase</keyword>
<dbReference type="CDD" id="cd05387">
    <property type="entry name" value="BY-kinase"/>
    <property type="match status" value="1"/>
</dbReference>
<keyword evidence="8" id="KW-0808">Transferase</keyword>
<feature type="domain" description="AAA" evidence="20">
    <location>
        <begin position="270"/>
        <end position="403"/>
    </location>
</feature>
<evidence type="ECO:0000256" key="8">
    <source>
        <dbReference type="ARBA" id="ARBA00022679"/>
    </source>
</evidence>
<evidence type="ECO:0000256" key="14">
    <source>
        <dbReference type="ARBA" id="ARBA00023136"/>
    </source>
</evidence>
<dbReference type="NCBIfam" id="TIGR01007">
    <property type="entry name" value="eps_fam"/>
    <property type="match status" value="1"/>
</dbReference>
<accession>S5T3W9</accession>
<evidence type="ECO:0000313" key="22">
    <source>
        <dbReference type="Proteomes" id="UP000015388"/>
    </source>
</evidence>
<sequence length="485" mass="51253">MNEWKMITRAIRSRWWVIVLVAAAVTALGATVVAQRLELYEANARVGIQVMATTDDSSGLYQGSLAAESKVASYSELISSDQLLEIASVNSGLSAEELRVNVSTERLEDTVLFDVRAIAHSPEAAVLRANAVADAYPDFVAELEIPNADSSPLAYAVVMDSARPLEAPLPPTNTQLIILSLVAGLALGLGLALLIDFLDKRIRRTEDIREIAADTPIIGEIPEGKRAGEKGLVDFQGGYSPVAEAMRNLRTQIRFLGGGPQVMMVTSAMPGEGKSFVTSNLSRSFVEAGERVLLLNADLRAPTIEKIFHVSGRTGLSNVLAGQVDLKDVVIPGKNGDPDIVPTGPTPANPSELLGLDRMKHLLLEARKQYDIVLIDVSPVVAVTDPLVLAPHVDAVIVVSRIGSSASPRLARTLQLLTNAGVSTSGIVANGVSRATALQGSFNLRYGSYGSGNLEVAPLYATRSTPTEEAAQLPAGSTAAGHVGN</sequence>
<gene>
    <name evidence="21" type="ORF">B841_09360</name>
</gene>
<evidence type="ECO:0000256" key="3">
    <source>
        <dbReference type="ARBA" id="ARBA00007316"/>
    </source>
</evidence>
<dbReference type="Pfam" id="PF13614">
    <property type="entry name" value="AAA_31"/>
    <property type="match status" value="1"/>
</dbReference>
<dbReference type="InterPro" id="IPR005702">
    <property type="entry name" value="Wzc-like_C"/>
</dbReference>